<organism evidence="12 14">
    <name type="scientific">Candidatus Nitrosopelagicus brevis</name>
    <dbReference type="NCBI Taxonomy" id="1410606"/>
    <lineage>
        <taxon>Archaea</taxon>
        <taxon>Nitrososphaerota</taxon>
    </lineage>
</organism>
<dbReference type="PROSITE" id="PS00178">
    <property type="entry name" value="AA_TRNA_LIGASE_I"/>
    <property type="match status" value="1"/>
</dbReference>
<dbReference type="GO" id="GO:0005737">
    <property type="term" value="C:cytoplasm"/>
    <property type="evidence" value="ECO:0007669"/>
    <property type="project" value="UniProtKB-SubCell"/>
</dbReference>
<dbReference type="GO" id="GO:0005524">
    <property type="term" value="F:ATP binding"/>
    <property type="evidence" value="ECO:0007669"/>
    <property type="project" value="UniProtKB-UniRule"/>
</dbReference>
<evidence type="ECO:0000256" key="7">
    <source>
        <dbReference type="ARBA" id="ARBA00049339"/>
    </source>
</evidence>
<accession>A0A0A7V648</accession>
<evidence type="ECO:0000256" key="6">
    <source>
        <dbReference type="ARBA" id="ARBA00023146"/>
    </source>
</evidence>
<dbReference type="AlphaFoldDB" id="A0A0A7V648"/>
<dbReference type="PANTHER" id="PTHR11956">
    <property type="entry name" value="ARGINYL-TRNA SYNTHETASE"/>
    <property type="match status" value="1"/>
</dbReference>
<dbReference type="InterPro" id="IPR008909">
    <property type="entry name" value="DALR_anticod-bd"/>
</dbReference>
<evidence type="ECO:0000256" key="5">
    <source>
        <dbReference type="ARBA" id="ARBA00022917"/>
    </source>
</evidence>
<evidence type="ECO:0000313" key="15">
    <source>
        <dbReference type="Proteomes" id="UP000241022"/>
    </source>
</evidence>
<proteinExistence type="inferred from homology"/>
<dbReference type="Gene3D" id="3.40.50.620">
    <property type="entry name" value="HUPs"/>
    <property type="match status" value="1"/>
</dbReference>
<keyword evidence="8" id="KW-0963">Cytoplasm</keyword>
<keyword evidence="15" id="KW-1185">Reference proteome</keyword>
<dbReference type="Gene3D" id="1.10.730.10">
    <property type="entry name" value="Isoleucyl-tRNA Synthetase, Domain 1"/>
    <property type="match status" value="1"/>
</dbReference>
<dbReference type="KEGG" id="nbv:T478_0875"/>
<dbReference type="InterPro" id="IPR009080">
    <property type="entry name" value="tRNAsynth_Ia_anticodon-bd"/>
</dbReference>
<evidence type="ECO:0000256" key="3">
    <source>
        <dbReference type="ARBA" id="ARBA00022741"/>
    </source>
</evidence>
<dbReference type="InterPro" id="IPR001412">
    <property type="entry name" value="aa-tRNA-synth_I_CS"/>
</dbReference>
<dbReference type="SUPFAM" id="SSF52374">
    <property type="entry name" value="Nucleotidylyl transferase"/>
    <property type="match status" value="1"/>
</dbReference>
<protein>
    <recommendedName>
        <fullName evidence="8">Arginine--tRNA ligase</fullName>
        <ecNumber evidence="8">6.1.1.19</ecNumber>
    </recommendedName>
    <alternativeName>
        <fullName evidence="8">Arginyl-tRNA synthetase</fullName>
        <shortName evidence="8">ArgRS</shortName>
    </alternativeName>
</protein>
<feature type="domain" description="Arginyl tRNA synthetase N-terminal" evidence="11">
    <location>
        <begin position="4"/>
        <end position="90"/>
    </location>
</feature>
<dbReference type="InterPro" id="IPR001278">
    <property type="entry name" value="Arg-tRNA-ligase"/>
</dbReference>
<dbReference type="EMBL" id="CP007026">
    <property type="protein sequence ID" value="AJA92125.1"/>
    <property type="molecule type" value="Genomic_DNA"/>
</dbReference>
<dbReference type="Pfam" id="PF00750">
    <property type="entry name" value="tRNA-synt_1d"/>
    <property type="match status" value="2"/>
</dbReference>
<dbReference type="EMBL" id="LXWN01000001">
    <property type="protein sequence ID" value="PTL88110.1"/>
    <property type="molecule type" value="Genomic_DNA"/>
</dbReference>
<dbReference type="InterPro" id="IPR036695">
    <property type="entry name" value="Arg-tRNA-synth_N_sf"/>
</dbReference>
<evidence type="ECO:0000313" key="12">
    <source>
        <dbReference type="EMBL" id="AJA92125.1"/>
    </source>
</evidence>
<dbReference type="HOGENOM" id="CLU_006406_6_1_2"/>
<dbReference type="SMART" id="SM01016">
    <property type="entry name" value="Arg_tRNA_synt_N"/>
    <property type="match status" value="1"/>
</dbReference>
<comment type="catalytic activity">
    <reaction evidence="7 8">
        <text>tRNA(Arg) + L-arginine + ATP = L-arginyl-tRNA(Arg) + AMP + diphosphate</text>
        <dbReference type="Rhea" id="RHEA:20301"/>
        <dbReference type="Rhea" id="RHEA-COMP:9658"/>
        <dbReference type="Rhea" id="RHEA-COMP:9673"/>
        <dbReference type="ChEBI" id="CHEBI:30616"/>
        <dbReference type="ChEBI" id="CHEBI:32682"/>
        <dbReference type="ChEBI" id="CHEBI:33019"/>
        <dbReference type="ChEBI" id="CHEBI:78442"/>
        <dbReference type="ChEBI" id="CHEBI:78513"/>
        <dbReference type="ChEBI" id="CHEBI:456215"/>
        <dbReference type="EC" id="6.1.1.19"/>
    </reaction>
</comment>
<dbReference type="OrthoDB" id="372102at2157"/>
<dbReference type="GeneID" id="24816765"/>
<dbReference type="InterPro" id="IPR005148">
    <property type="entry name" value="Arg-tRNA-synth_N"/>
</dbReference>
<dbReference type="RefSeq" id="WP_048105464.1">
    <property type="nucleotide sequence ID" value="NZ_CP007026.1"/>
</dbReference>
<gene>
    <name evidence="8" type="primary">argS</name>
    <name evidence="13" type="ORF">A7X95_02240</name>
    <name evidence="12" type="ORF">T478_0875</name>
</gene>
<comment type="subcellular location">
    <subcellularLocation>
        <location evidence="8">Cytoplasm</location>
    </subcellularLocation>
</comment>
<feature type="domain" description="DALR anticodon binding" evidence="10">
    <location>
        <begin position="512"/>
        <end position="628"/>
    </location>
</feature>
<evidence type="ECO:0000256" key="9">
    <source>
        <dbReference type="RuleBase" id="RU363038"/>
    </source>
</evidence>
<reference evidence="13" key="2">
    <citation type="submission" date="2016-05" db="EMBL/GenBank/DDBJ databases">
        <authorList>
            <person name="Lavstsen T."/>
            <person name="Jespersen J.S."/>
        </authorList>
    </citation>
    <scope>NUCLEOTIDE SEQUENCE [LARGE SCALE GENOMIC DNA]</scope>
    <source>
        <strain evidence="13">U25</strain>
    </source>
</reference>
<evidence type="ECO:0000259" key="11">
    <source>
        <dbReference type="SMART" id="SM01016"/>
    </source>
</evidence>
<keyword evidence="3 8" id="KW-0547">Nucleotide-binding</keyword>
<keyword evidence="2 8" id="KW-0436">Ligase</keyword>
<dbReference type="InterPro" id="IPR035684">
    <property type="entry name" value="ArgRS_core"/>
</dbReference>
<dbReference type="GO" id="GO:0004814">
    <property type="term" value="F:arginine-tRNA ligase activity"/>
    <property type="evidence" value="ECO:0007669"/>
    <property type="project" value="UniProtKB-UniRule"/>
</dbReference>
<comment type="similarity">
    <text evidence="1 8 9">Belongs to the class-I aminoacyl-tRNA synthetase family.</text>
</comment>
<dbReference type="Gene3D" id="3.30.1360.70">
    <property type="entry name" value="Arginyl tRNA synthetase N-terminal domain"/>
    <property type="match status" value="1"/>
</dbReference>
<dbReference type="SUPFAM" id="SSF47323">
    <property type="entry name" value="Anticodon-binding domain of a subclass of class I aminoacyl-tRNA synthetases"/>
    <property type="match status" value="1"/>
</dbReference>
<dbReference type="Pfam" id="PF03485">
    <property type="entry name" value="Arg_tRNA_synt_N"/>
    <property type="match status" value="1"/>
</dbReference>
<dbReference type="PRINTS" id="PR01038">
    <property type="entry name" value="TRNASYNTHARG"/>
</dbReference>
<dbReference type="EC" id="6.1.1.19" evidence="8"/>
<dbReference type="SUPFAM" id="SSF55190">
    <property type="entry name" value="Arginyl-tRNA synthetase (ArgRS), N-terminal 'additional' domain"/>
    <property type="match status" value="1"/>
</dbReference>
<dbReference type="Proteomes" id="UP000241022">
    <property type="component" value="Unassembled WGS sequence"/>
</dbReference>
<evidence type="ECO:0000256" key="1">
    <source>
        <dbReference type="ARBA" id="ARBA00005594"/>
    </source>
</evidence>
<dbReference type="HAMAP" id="MF_00123">
    <property type="entry name" value="Arg_tRNA_synth"/>
    <property type="match status" value="1"/>
</dbReference>
<evidence type="ECO:0000256" key="2">
    <source>
        <dbReference type="ARBA" id="ARBA00022598"/>
    </source>
</evidence>
<feature type="short sequence motif" description="'HIGH' region" evidence="8">
    <location>
        <begin position="126"/>
        <end position="136"/>
    </location>
</feature>
<dbReference type="GO" id="GO:0006420">
    <property type="term" value="P:arginyl-tRNA aminoacylation"/>
    <property type="evidence" value="ECO:0007669"/>
    <property type="project" value="UniProtKB-UniRule"/>
</dbReference>
<name>A0A0A7V648_9ARCH</name>
<evidence type="ECO:0000313" key="14">
    <source>
        <dbReference type="Proteomes" id="UP000030944"/>
    </source>
</evidence>
<sequence>MVFLELLENIRKETSEILDSQNYDPVTFSVESAKPGFGDITCNVAFLLSKQLKKSPQEISKELSKLYKFDDIPQIKNVESHASGYLNFNIDYTQFTNLVINSSLQENYGSLDIGHNEKIVVEHTSVNPNKALHVGHIRNVILGDIVSKILRKGNFDVKVLNYVDDSGLQVADIIVGFTELGFSQEPPENEKFDHYCGDTVYVKTTEKYETDKQLEEKRHEILKQIEDSSSTISKMAQTITRKVLDEQLKTVWNLGVFYDCLNFESQIIHSKLWDKIFEKLKSENQIKYEETGDNAGCWVIPAEGEDDKILVRSNGVATYIAKDIPYAAWKLGLVDDPFSYKIHSTQKNSQTLYETTLDEISDHDDDKLNLSGNKVITVIDNRQIRLQKIVSGLMAKFKEEGAYTHLGYESVTLSADTVKSLGLSVDGESAQMSGRKGLYVNADTVLETLTKRVYDESKSRNENLSESELENIANIVAVGTIRYEMIKPDLDKIITFDLKNSLRLEGDTCSYIQYSYARASRILEKTETKPNFDSGFELLSSEYEKNLIKKIAMFDVQVNDSVNNFSPKVIAKYSYDLAVTFSSFYEHVKVLKSETPELLNARLCLVVSFQKTLKSSLSLLGIDAPERM</sequence>
<dbReference type="Proteomes" id="UP000030944">
    <property type="component" value="Chromosome"/>
</dbReference>
<evidence type="ECO:0000259" key="10">
    <source>
        <dbReference type="SMART" id="SM00836"/>
    </source>
</evidence>
<reference evidence="13 15" key="3">
    <citation type="submission" date="2018-04" db="EMBL/GenBank/DDBJ databases">
        <title>Transcriptomics of ammonia oxidizing archaea.</title>
        <authorList>
            <person name="Carini P."/>
        </authorList>
    </citation>
    <scope>NUCLEOTIDE SEQUENCE [LARGE SCALE GENOMIC DNA]</scope>
    <source>
        <strain evidence="13 15">U25</strain>
    </source>
</reference>
<dbReference type="PANTHER" id="PTHR11956:SF5">
    <property type="entry name" value="ARGININE--TRNA LIGASE, CYTOPLASMIC"/>
    <property type="match status" value="1"/>
</dbReference>
<evidence type="ECO:0000256" key="8">
    <source>
        <dbReference type="HAMAP-Rule" id="MF_00123"/>
    </source>
</evidence>
<dbReference type="InterPro" id="IPR014729">
    <property type="entry name" value="Rossmann-like_a/b/a_fold"/>
</dbReference>
<keyword evidence="4 8" id="KW-0067">ATP-binding</keyword>
<dbReference type="Pfam" id="PF05746">
    <property type="entry name" value="DALR_1"/>
    <property type="match status" value="1"/>
</dbReference>
<reference evidence="12 14" key="1">
    <citation type="journal article" date="2015" name="Proc. Natl. Acad. Sci. U.S.A.">
        <title>Genomic and proteomic characterization of "Candidatus Nitrosopelagicus brevis": An ammonia-oxidizing archaeon from the open ocean.</title>
        <authorList>
            <person name="Santoro A.E."/>
            <person name="Dupont C.L."/>
            <person name="Richter R.A."/>
            <person name="Craig M.T."/>
            <person name="Carini P."/>
            <person name="McIlvin M.R."/>
            <person name="Yang Y."/>
            <person name="Orsi W.D."/>
            <person name="Moran D.M."/>
            <person name="Saito M.A."/>
        </authorList>
    </citation>
    <scope>NUCLEOTIDE SEQUENCE [LARGE SCALE GENOMIC DNA]</scope>
    <source>
        <strain evidence="12">CN25</strain>
        <strain evidence="14">V2</strain>
    </source>
</reference>
<evidence type="ECO:0000256" key="4">
    <source>
        <dbReference type="ARBA" id="ARBA00022840"/>
    </source>
</evidence>
<dbReference type="SMART" id="SM00836">
    <property type="entry name" value="DALR_1"/>
    <property type="match status" value="1"/>
</dbReference>
<dbReference type="STRING" id="1410606.T478_0875"/>
<keyword evidence="5 8" id="KW-0648">Protein biosynthesis</keyword>
<keyword evidence="6 8" id="KW-0030">Aminoacyl-tRNA synthetase</keyword>
<evidence type="ECO:0000313" key="13">
    <source>
        <dbReference type="EMBL" id="PTL88110.1"/>
    </source>
</evidence>